<dbReference type="Gene3D" id="3.90.1300.10">
    <property type="entry name" value="Amidase signature (AS) domain"/>
    <property type="match status" value="1"/>
</dbReference>
<organism evidence="2 3">
    <name type="scientific">Dactylonectria macrodidyma</name>
    <dbReference type="NCBI Taxonomy" id="307937"/>
    <lineage>
        <taxon>Eukaryota</taxon>
        <taxon>Fungi</taxon>
        <taxon>Dikarya</taxon>
        <taxon>Ascomycota</taxon>
        <taxon>Pezizomycotina</taxon>
        <taxon>Sordariomycetes</taxon>
        <taxon>Hypocreomycetidae</taxon>
        <taxon>Hypocreales</taxon>
        <taxon>Nectriaceae</taxon>
        <taxon>Dactylonectria</taxon>
    </lineage>
</organism>
<protein>
    <submittedName>
        <fullName evidence="2">Amidase signature domain-containing protein</fullName>
    </submittedName>
</protein>
<dbReference type="GO" id="GO:0003824">
    <property type="term" value="F:catalytic activity"/>
    <property type="evidence" value="ECO:0007669"/>
    <property type="project" value="InterPro"/>
</dbReference>
<feature type="domain" description="Amidase" evidence="1">
    <location>
        <begin position="159"/>
        <end position="558"/>
    </location>
</feature>
<name>A0A9P9FAP2_9HYPO</name>
<dbReference type="PANTHER" id="PTHR11895:SF67">
    <property type="entry name" value="AMIDASE DOMAIN-CONTAINING PROTEIN"/>
    <property type="match status" value="1"/>
</dbReference>
<accession>A0A9P9FAP2</accession>
<reference evidence="2" key="1">
    <citation type="journal article" date="2021" name="Nat. Commun.">
        <title>Genetic determinants of endophytism in the Arabidopsis root mycobiome.</title>
        <authorList>
            <person name="Mesny F."/>
            <person name="Miyauchi S."/>
            <person name="Thiergart T."/>
            <person name="Pickel B."/>
            <person name="Atanasova L."/>
            <person name="Karlsson M."/>
            <person name="Huettel B."/>
            <person name="Barry K.W."/>
            <person name="Haridas S."/>
            <person name="Chen C."/>
            <person name="Bauer D."/>
            <person name="Andreopoulos W."/>
            <person name="Pangilinan J."/>
            <person name="LaButti K."/>
            <person name="Riley R."/>
            <person name="Lipzen A."/>
            <person name="Clum A."/>
            <person name="Drula E."/>
            <person name="Henrissat B."/>
            <person name="Kohler A."/>
            <person name="Grigoriev I.V."/>
            <person name="Martin F.M."/>
            <person name="Hacquard S."/>
        </authorList>
    </citation>
    <scope>NUCLEOTIDE SEQUENCE</scope>
    <source>
        <strain evidence="2">MPI-CAGE-AT-0147</strain>
    </source>
</reference>
<proteinExistence type="predicted"/>
<dbReference type="InterPro" id="IPR000120">
    <property type="entry name" value="Amidase"/>
</dbReference>
<comment type="caution">
    <text evidence="2">The sequence shown here is derived from an EMBL/GenBank/DDBJ whole genome shotgun (WGS) entry which is preliminary data.</text>
</comment>
<evidence type="ECO:0000259" key="1">
    <source>
        <dbReference type="Pfam" id="PF01425"/>
    </source>
</evidence>
<keyword evidence="3" id="KW-1185">Reference proteome</keyword>
<dbReference type="InterPro" id="IPR036928">
    <property type="entry name" value="AS_sf"/>
</dbReference>
<evidence type="ECO:0000313" key="2">
    <source>
        <dbReference type="EMBL" id="KAH7156371.1"/>
    </source>
</evidence>
<dbReference type="Proteomes" id="UP000738349">
    <property type="component" value="Unassembled WGS sequence"/>
</dbReference>
<evidence type="ECO:0000313" key="3">
    <source>
        <dbReference type="Proteomes" id="UP000738349"/>
    </source>
</evidence>
<dbReference type="AlphaFoldDB" id="A0A9P9FAP2"/>
<dbReference type="Pfam" id="PF01425">
    <property type="entry name" value="Amidase"/>
    <property type="match status" value="1"/>
</dbReference>
<sequence>MAPPSAFADYPEPIEAPEIKYSPKVENNPVFRGIPLVIGASIISKVGFLQQHFWDNAGFGTLKDIPALEDVPYRFHPVVTPLGATSPMLEPDPKLLLARHAKSETPYYTANDYYEMYKSGKITPLQVAEALLPLITRNGPPTGTYQSGWVDSHGKDHLALEAAKASTERWAAGKPLGILDGVPIGVKDDTSVKGYRNHNGMKYNASIPYFKIQEESVWPVKKLQEAGAIVIGRNAMHELGSDTSGCNAAQGTPTNFHNKSYYPGGSSSGAGSSLSVGVVPICVGSDAGGSARVPASFNGVYGLKTSHHRTMFMSNTMCVTTPLAASVSDLTIAYRVMSQPNPECPVQGRFALSKPLEPTVKKVIGIYRDWWDQSDSRVSEACEKAVDYFANKCGYDIVDISIPYIAEAQLAHSAICVTEMAEAARRRAPDWLSLVGAANKVVLTVGAKTTAADFIQYNALRELIMRHLAFLFQKYPGLLIMTPTTPMAGWPIVPGDEKYGMSDTNKTIRNMLYVFLANMTGTPALSAPVGYIDPEQGEGKVPVGLMATGEWGSEEQLLGWAREAEEYLHGGLEGGRRRPSDWLDVIGLVQKKESTAEA</sequence>
<dbReference type="SUPFAM" id="SSF75304">
    <property type="entry name" value="Amidase signature (AS) enzymes"/>
    <property type="match status" value="1"/>
</dbReference>
<dbReference type="OrthoDB" id="421993at2759"/>
<gene>
    <name evidence="2" type="ORF">EDB81DRAFT_684878</name>
</gene>
<dbReference type="EMBL" id="JAGMUV010000005">
    <property type="protein sequence ID" value="KAH7156371.1"/>
    <property type="molecule type" value="Genomic_DNA"/>
</dbReference>
<dbReference type="PANTHER" id="PTHR11895">
    <property type="entry name" value="TRANSAMIDASE"/>
    <property type="match status" value="1"/>
</dbReference>
<dbReference type="InterPro" id="IPR023631">
    <property type="entry name" value="Amidase_dom"/>
</dbReference>